<comment type="caution">
    <text evidence="2">The sequence shown here is derived from an EMBL/GenBank/DDBJ whole genome shotgun (WGS) entry which is preliminary data.</text>
</comment>
<dbReference type="Proteomes" id="UP000535020">
    <property type="component" value="Unassembled WGS sequence"/>
</dbReference>
<protein>
    <submittedName>
        <fullName evidence="2">Uncharacterized protein</fullName>
    </submittedName>
</protein>
<keyword evidence="3" id="KW-1185">Reference proteome</keyword>
<evidence type="ECO:0000313" key="3">
    <source>
        <dbReference type="Proteomes" id="UP000535020"/>
    </source>
</evidence>
<evidence type="ECO:0000313" key="2">
    <source>
        <dbReference type="EMBL" id="NYA69452.1"/>
    </source>
</evidence>
<sequence length="101" mass="11444">MSTVYFCDMRAIVRLVLLMFVFFLSTPTIVSVIKKSCDTSCIFNMSEEELAHKEVKAELKCYFPYHLPVAVEETIQPVAAKPIDMVDSFSARILIPPPELV</sequence>
<accession>A0A7Y9C5R1</accession>
<dbReference type="EMBL" id="JACBJI010000001">
    <property type="protein sequence ID" value="NYA69452.1"/>
    <property type="molecule type" value="Genomic_DNA"/>
</dbReference>
<proteinExistence type="predicted"/>
<gene>
    <name evidence="2" type="ORF">HZF10_00855</name>
</gene>
<keyword evidence="1" id="KW-0812">Transmembrane</keyword>
<reference evidence="2 3" key="1">
    <citation type="submission" date="2020-07" db="EMBL/GenBank/DDBJ databases">
        <authorList>
            <person name="Sun Q."/>
        </authorList>
    </citation>
    <scope>NUCLEOTIDE SEQUENCE [LARGE SCALE GENOMIC DNA]</scope>
    <source>
        <strain evidence="2 3">MAH-1</strain>
    </source>
</reference>
<organism evidence="2 3">
    <name type="scientific">Flavobacterium agri</name>
    <dbReference type="NCBI Taxonomy" id="2743471"/>
    <lineage>
        <taxon>Bacteria</taxon>
        <taxon>Pseudomonadati</taxon>
        <taxon>Bacteroidota</taxon>
        <taxon>Flavobacteriia</taxon>
        <taxon>Flavobacteriales</taxon>
        <taxon>Flavobacteriaceae</taxon>
        <taxon>Flavobacterium</taxon>
    </lineage>
</organism>
<dbReference type="RefSeq" id="WP_176004267.1">
    <property type="nucleotide sequence ID" value="NZ_JABWMI010000001.1"/>
</dbReference>
<evidence type="ECO:0000256" key="1">
    <source>
        <dbReference type="SAM" id="Phobius"/>
    </source>
</evidence>
<keyword evidence="1" id="KW-0472">Membrane</keyword>
<name>A0A7Y9C5R1_9FLAO</name>
<feature type="transmembrane region" description="Helical" evidence="1">
    <location>
        <begin position="12"/>
        <end position="33"/>
    </location>
</feature>
<keyword evidence="1" id="KW-1133">Transmembrane helix</keyword>
<dbReference type="AlphaFoldDB" id="A0A7Y9C5R1"/>